<keyword evidence="3" id="KW-1185">Reference proteome</keyword>
<proteinExistence type="predicted"/>
<evidence type="ECO:0000313" key="3">
    <source>
        <dbReference type="Proteomes" id="UP000652761"/>
    </source>
</evidence>
<feature type="region of interest" description="Disordered" evidence="1">
    <location>
        <begin position="53"/>
        <end position="76"/>
    </location>
</feature>
<comment type="caution">
    <text evidence="2">The sequence shown here is derived from an EMBL/GenBank/DDBJ whole genome shotgun (WGS) entry which is preliminary data.</text>
</comment>
<feature type="compositionally biased region" description="Polar residues" evidence="1">
    <location>
        <begin position="53"/>
        <end position="68"/>
    </location>
</feature>
<evidence type="ECO:0000256" key="1">
    <source>
        <dbReference type="SAM" id="MobiDB-lite"/>
    </source>
</evidence>
<evidence type="ECO:0000313" key="2">
    <source>
        <dbReference type="EMBL" id="MQL99499.1"/>
    </source>
</evidence>
<gene>
    <name evidence="2" type="ORF">Taro_032220</name>
</gene>
<sequence length="146" mass="15402">MKDATLLEADYICIVDELSTYLLYRFLKGHLARMGVSVSGSPRPEAVLVSLEQPQEESVGQETTTECSAASPVAGRPEHTMAAGLRGCASAQEVSQPHEIHPSDGSAMAPRVRGGRVNLRCNQEVGEGSRAAPQVPVASGSNGQDE</sequence>
<dbReference type="AlphaFoldDB" id="A0A843W8T8"/>
<name>A0A843W8T8_COLES</name>
<dbReference type="Proteomes" id="UP000652761">
    <property type="component" value="Unassembled WGS sequence"/>
</dbReference>
<organism evidence="2 3">
    <name type="scientific">Colocasia esculenta</name>
    <name type="common">Wild taro</name>
    <name type="synonym">Arum esculentum</name>
    <dbReference type="NCBI Taxonomy" id="4460"/>
    <lineage>
        <taxon>Eukaryota</taxon>
        <taxon>Viridiplantae</taxon>
        <taxon>Streptophyta</taxon>
        <taxon>Embryophyta</taxon>
        <taxon>Tracheophyta</taxon>
        <taxon>Spermatophyta</taxon>
        <taxon>Magnoliopsida</taxon>
        <taxon>Liliopsida</taxon>
        <taxon>Araceae</taxon>
        <taxon>Aroideae</taxon>
        <taxon>Colocasieae</taxon>
        <taxon>Colocasia</taxon>
    </lineage>
</organism>
<reference evidence="2" key="1">
    <citation type="submission" date="2017-07" db="EMBL/GenBank/DDBJ databases">
        <title>Taro Niue Genome Assembly and Annotation.</title>
        <authorList>
            <person name="Atibalentja N."/>
            <person name="Keating K."/>
            <person name="Fields C.J."/>
        </authorList>
    </citation>
    <scope>NUCLEOTIDE SEQUENCE</scope>
    <source>
        <strain evidence="2">Niue_2</strain>
        <tissue evidence="2">Leaf</tissue>
    </source>
</reference>
<protein>
    <submittedName>
        <fullName evidence="2">Uncharacterized protein</fullName>
    </submittedName>
</protein>
<accession>A0A843W8T8</accession>
<feature type="region of interest" description="Disordered" evidence="1">
    <location>
        <begin position="88"/>
        <end position="146"/>
    </location>
</feature>
<dbReference type="EMBL" id="NMUH01002359">
    <property type="protein sequence ID" value="MQL99499.1"/>
    <property type="molecule type" value="Genomic_DNA"/>
</dbReference>